<dbReference type="Gene3D" id="3.20.20.70">
    <property type="entry name" value="Aldolase class I"/>
    <property type="match status" value="1"/>
</dbReference>
<dbReference type="SUPFAM" id="SSF51351">
    <property type="entry name" value="Triosephosphate isomerase (TIM)"/>
    <property type="match status" value="1"/>
</dbReference>
<accession>A0A3N4GFR4</accession>
<evidence type="ECO:0000256" key="1">
    <source>
        <dbReference type="ARBA" id="ARBA00023235"/>
    </source>
</evidence>
<dbReference type="NCBIfam" id="NF003302">
    <property type="entry name" value="PRK04302.1"/>
    <property type="match status" value="1"/>
</dbReference>
<dbReference type="InterPro" id="IPR013785">
    <property type="entry name" value="Aldolase_TIM"/>
</dbReference>
<keyword evidence="1 2" id="KW-0413">Isomerase</keyword>
<evidence type="ECO:0000313" key="3">
    <source>
        <dbReference type="Proteomes" id="UP000273977"/>
    </source>
</evidence>
<sequence length="231" mass="25341">MNKLNIKRPFFMFNPKSYLYGKELLELAIEADKQAEKYPEMSIFVTAPFADIEMISKSTHNIIVTSQHMDGIIPGRGMGHILPESLYNAGARATFLNHAEQPLKLNEIISSIQRANDLGIITVLCADSIVEAKALAMLKPDIILCEPTELIGTGKTSNASYVEKTNSAIREVDKNILIMQAAGISTPEDVYNIIKMKADGTGCTSGITNAVNPKEMLVNMIEAAYEAFNND</sequence>
<dbReference type="GO" id="GO:0004807">
    <property type="term" value="F:triose-phosphate isomerase activity"/>
    <property type="evidence" value="ECO:0007669"/>
    <property type="project" value="UniProtKB-EC"/>
</dbReference>
<name>A0A3N4GFR4_9LACT</name>
<proteinExistence type="predicted"/>
<dbReference type="EMBL" id="RKMG01000029">
    <property type="protein sequence ID" value="RPA57430.1"/>
    <property type="molecule type" value="Genomic_DNA"/>
</dbReference>
<dbReference type="Proteomes" id="UP000273977">
    <property type="component" value="Unassembled WGS sequence"/>
</dbReference>
<dbReference type="EC" id="5.3.1.1" evidence="2"/>
<gene>
    <name evidence="2" type="ORF">EF384_08075</name>
</gene>
<keyword evidence="3" id="KW-1185">Reference proteome</keyword>
<dbReference type="OrthoDB" id="2571246at2"/>
<dbReference type="InterPro" id="IPR035990">
    <property type="entry name" value="TIM_sf"/>
</dbReference>
<dbReference type="RefSeq" id="WP_123780968.1">
    <property type="nucleotide sequence ID" value="NZ_RKMG01000029.1"/>
</dbReference>
<dbReference type="AlphaFoldDB" id="A0A3N4GFR4"/>
<dbReference type="InterPro" id="IPR000652">
    <property type="entry name" value="Triosephosphate_isomerase"/>
</dbReference>
<comment type="caution">
    <text evidence="2">The sequence shown here is derived from an EMBL/GenBank/DDBJ whole genome shotgun (WGS) entry which is preliminary data.</text>
</comment>
<dbReference type="Pfam" id="PF00121">
    <property type="entry name" value="TIM"/>
    <property type="match status" value="1"/>
</dbReference>
<organism evidence="2 3">
    <name type="scientific">Aerococcus agrisoli</name>
    <dbReference type="NCBI Taxonomy" id="2487350"/>
    <lineage>
        <taxon>Bacteria</taxon>
        <taxon>Bacillati</taxon>
        <taxon>Bacillota</taxon>
        <taxon>Bacilli</taxon>
        <taxon>Lactobacillales</taxon>
        <taxon>Aerococcaceae</taxon>
        <taxon>Aerococcus</taxon>
    </lineage>
</organism>
<dbReference type="PROSITE" id="PS51440">
    <property type="entry name" value="TIM_2"/>
    <property type="match status" value="1"/>
</dbReference>
<evidence type="ECO:0000313" key="2">
    <source>
        <dbReference type="EMBL" id="RPA57430.1"/>
    </source>
</evidence>
<protein>
    <submittedName>
        <fullName evidence="2">Triose-phosphate isomerase</fullName>
        <ecNumber evidence="2">5.3.1.1</ecNumber>
    </submittedName>
</protein>
<reference evidence="2 3" key="1">
    <citation type="submission" date="2018-11" db="EMBL/GenBank/DDBJ databases">
        <title>Aerococcus sp. SJQ22, whole genome shotgun sequence.</title>
        <authorList>
            <person name="Sun L."/>
            <person name="Gao X."/>
            <person name="Chen W."/>
            <person name="Huang K."/>
        </authorList>
    </citation>
    <scope>NUCLEOTIDE SEQUENCE [LARGE SCALE GENOMIC DNA]</scope>
    <source>
        <strain evidence="2 3">SJQ22</strain>
    </source>
</reference>